<proteinExistence type="predicted"/>
<organism evidence="2 3">
    <name type="scientific">Candidatus Uhrbacteria bacterium RIFCSPHIGHO2_02_FULL_57_19</name>
    <dbReference type="NCBI Taxonomy" id="1802391"/>
    <lineage>
        <taxon>Bacteria</taxon>
        <taxon>Candidatus Uhriibacteriota</taxon>
    </lineage>
</organism>
<evidence type="ECO:0000313" key="3">
    <source>
        <dbReference type="Proteomes" id="UP000176303"/>
    </source>
</evidence>
<gene>
    <name evidence="2" type="ORF">A3D72_00725</name>
</gene>
<name>A0A1F7U6M8_9BACT</name>
<accession>A0A1F7U6M8</accession>
<keyword evidence="1" id="KW-0175">Coiled coil</keyword>
<evidence type="ECO:0000256" key="1">
    <source>
        <dbReference type="SAM" id="Coils"/>
    </source>
</evidence>
<dbReference type="EMBL" id="MGDZ01000034">
    <property type="protein sequence ID" value="OGL73377.1"/>
    <property type="molecule type" value="Genomic_DNA"/>
</dbReference>
<comment type="caution">
    <text evidence="2">The sequence shown here is derived from an EMBL/GenBank/DDBJ whole genome shotgun (WGS) entry which is preliminary data.</text>
</comment>
<feature type="coiled-coil region" evidence="1">
    <location>
        <begin position="2"/>
        <end position="96"/>
    </location>
</feature>
<dbReference type="STRING" id="1802391.A3D72_00725"/>
<dbReference type="AlphaFoldDB" id="A0A1F7U6M8"/>
<evidence type="ECO:0000313" key="2">
    <source>
        <dbReference type="EMBL" id="OGL73377.1"/>
    </source>
</evidence>
<sequence>MMRRFQEERDGLEALVRELKREQKLLLETLEVAKKRGGQSSASADEALQQAVERIEALEDDLRETRKENAVLSDGLATAQEYCRKLREANERLRSK</sequence>
<reference evidence="2 3" key="1">
    <citation type="journal article" date="2016" name="Nat. Commun.">
        <title>Thousands of microbial genomes shed light on interconnected biogeochemical processes in an aquifer system.</title>
        <authorList>
            <person name="Anantharaman K."/>
            <person name="Brown C.T."/>
            <person name="Hug L.A."/>
            <person name="Sharon I."/>
            <person name="Castelle C.J."/>
            <person name="Probst A.J."/>
            <person name="Thomas B.C."/>
            <person name="Singh A."/>
            <person name="Wilkins M.J."/>
            <person name="Karaoz U."/>
            <person name="Brodie E.L."/>
            <person name="Williams K.H."/>
            <person name="Hubbard S.S."/>
            <person name="Banfield J.F."/>
        </authorList>
    </citation>
    <scope>NUCLEOTIDE SEQUENCE [LARGE SCALE GENOMIC DNA]</scope>
</reference>
<protein>
    <submittedName>
        <fullName evidence="2">Uncharacterized protein</fullName>
    </submittedName>
</protein>
<dbReference type="Proteomes" id="UP000176303">
    <property type="component" value="Unassembled WGS sequence"/>
</dbReference>